<sequence length="287" mass="32704">MEKVFLLGVGAQKSGTTWLHSYLSGHPQANMGAAKEYHVFDALHVADEGIRRKFLQRRINQLLQGVERLKPIDRLVAGFLGDTQRYYDYFTALLEQDAINVTGDITPSYSALPVSALIEIRDEFARRGIRVRVILLMRDPVERCISAVQHVLRQPGESYTGRCHFGGDGETVLRELYASPAFVMRGRYDQTLERLEQVFDPEDIGLFFYETLFKEATTKQVCNFLGLSLMPAKYELRVNASSNEITVGQALRSEVQRFYRPVYERFAAQVEGLWQGCPAPSEQVERQ</sequence>
<organism evidence="4 5">
    <name type="scientific">Ectopseudomonas hydrolytica</name>
    <dbReference type="NCBI Taxonomy" id="2493633"/>
    <lineage>
        <taxon>Bacteria</taxon>
        <taxon>Pseudomonadati</taxon>
        <taxon>Pseudomonadota</taxon>
        <taxon>Gammaproteobacteria</taxon>
        <taxon>Pseudomonadales</taxon>
        <taxon>Pseudomonadaceae</taxon>
        <taxon>Ectopseudomonas</taxon>
    </lineage>
</organism>
<feature type="domain" description="Sulfotransferase" evidence="3">
    <location>
        <begin position="9"/>
        <end position="238"/>
    </location>
</feature>
<evidence type="ECO:0000313" key="5">
    <source>
        <dbReference type="Proteomes" id="UP001054897"/>
    </source>
</evidence>
<evidence type="ECO:0000256" key="1">
    <source>
        <dbReference type="ARBA" id="ARBA00022679"/>
    </source>
</evidence>
<gene>
    <name evidence="4" type="ORF">L1F06_008920</name>
</gene>
<name>A0ABY5ACA2_9GAMM</name>
<evidence type="ECO:0000259" key="3">
    <source>
        <dbReference type="Pfam" id="PF00685"/>
    </source>
</evidence>
<dbReference type="InterPro" id="IPR000863">
    <property type="entry name" value="Sulfotransferase_dom"/>
</dbReference>
<evidence type="ECO:0000313" key="4">
    <source>
        <dbReference type="EMBL" id="USR41529.1"/>
    </source>
</evidence>
<dbReference type="Pfam" id="PF00685">
    <property type="entry name" value="Sulfotransfer_1"/>
    <property type="match status" value="1"/>
</dbReference>
<reference evidence="4" key="1">
    <citation type="submission" date="2022-06" db="EMBL/GenBank/DDBJ databases">
        <title>Complete genome of Pseudomonas hydrolytica DSWY01T.</title>
        <authorList>
            <person name="Jung J."/>
            <person name="Jeon C.O."/>
        </authorList>
    </citation>
    <scope>NUCLEOTIDE SEQUENCE</scope>
    <source>
        <strain evidence="4">DSWY01</strain>
    </source>
</reference>
<proteinExistence type="predicted"/>
<protein>
    <submittedName>
        <fullName evidence="4">Sulfotransferase</fullName>
    </submittedName>
</protein>
<dbReference type="InterPro" id="IPR027417">
    <property type="entry name" value="P-loop_NTPase"/>
</dbReference>
<dbReference type="Gene3D" id="3.40.50.300">
    <property type="entry name" value="P-loop containing nucleotide triphosphate hydrolases"/>
    <property type="match status" value="1"/>
</dbReference>
<accession>A0ABY5ACA2</accession>
<keyword evidence="5" id="KW-1185">Reference proteome</keyword>
<dbReference type="GeneID" id="300081089"/>
<keyword evidence="1" id="KW-0808">Transferase</keyword>
<dbReference type="Proteomes" id="UP001054897">
    <property type="component" value="Chromosome"/>
</dbReference>
<keyword evidence="2" id="KW-0325">Glycoprotein</keyword>
<dbReference type="RefSeq" id="WP_129483559.1">
    <property type="nucleotide sequence ID" value="NZ_CP099397.1"/>
</dbReference>
<dbReference type="SUPFAM" id="SSF52540">
    <property type="entry name" value="P-loop containing nucleoside triphosphate hydrolases"/>
    <property type="match status" value="1"/>
</dbReference>
<dbReference type="PANTHER" id="PTHR10605">
    <property type="entry name" value="HEPARAN SULFATE SULFOTRANSFERASE"/>
    <property type="match status" value="1"/>
</dbReference>
<dbReference type="InterPro" id="IPR037359">
    <property type="entry name" value="NST/OST"/>
</dbReference>
<dbReference type="PANTHER" id="PTHR10605:SF56">
    <property type="entry name" value="BIFUNCTIONAL HEPARAN SULFATE N-DEACETYLASE_N-SULFOTRANSFERASE"/>
    <property type="match status" value="1"/>
</dbReference>
<dbReference type="EMBL" id="CP099397">
    <property type="protein sequence ID" value="USR41529.1"/>
    <property type="molecule type" value="Genomic_DNA"/>
</dbReference>
<evidence type="ECO:0000256" key="2">
    <source>
        <dbReference type="ARBA" id="ARBA00023180"/>
    </source>
</evidence>